<organism evidence="1 2">
    <name type="scientific">Candidatus Giovannonibacteria bacterium RIFCSPHIGHO2_02_43_13</name>
    <dbReference type="NCBI Taxonomy" id="1798330"/>
    <lineage>
        <taxon>Bacteria</taxon>
        <taxon>Candidatus Giovannoniibacteriota</taxon>
    </lineage>
</organism>
<dbReference type="AlphaFoldDB" id="A0A1F5WS19"/>
<comment type="caution">
    <text evidence="1">The sequence shown here is derived from an EMBL/GenBank/DDBJ whole genome shotgun (WGS) entry which is preliminary data.</text>
</comment>
<name>A0A1F5WS19_9BACT</name>
<evidence type="ECO:0000313" key="1">
    <source>
        <dbReference type="EMBL" id="OGF78462.1"/>
    </source>
</evidence>
<evidence type="ECO:0000313" key="2">
    <source>
        <dbReference type="Proteomes" id="UP000178425"/>
    </source>
</evidence>
<dbReference type="EMBL" id="MFHI01000028">
    <property type="protein sequence ID" value="OGF78462.1"/>
    <property type="molecule type" value="Genomic_DNA"/>
</dbReference>
<proteinExistence type="predicted"/>
<gene>
    <name evidence="1" type="ORF">A2W54_04685</name>
</gene>
<dbReference type="Proteomes" id="UP000178425">
    <property type="component" value="Unassembled WGS sequence"/>
</dbReference>
<accession>A0A1F5WS19</accession>
<protein>
    <submittedName>
        <fullName evidence="1">Uncharacterized protein</fullName>
    </submittedName>
</protein>
<reference evidence="1 2" key="1">
    <citation type="journal article" date="2016" name="Nat. Commun.">
        <title>Thousands of microbial genomes shed light on interconnected biogeochemical processes in an aquifer system.</title>
        <authorList>
            <person name="Anantharaman K."/>
            <person name="Brown C.T."/>
            <person name="Hug L.A."/>
            <person name="Sharon I."/>
            <person name="Castelle C.J."/>
            <person name="Probst A.J."/>
            <person name="Thomas B.C."/>
            <person name="Singh A."/>
            <person name="Wilkins M.J."/>
            <person name="Karaoz U."/>
            <person name="Brodie E.L."/>
            <person name="Williams K.H."/>
            <person name="Hubbard S.S."/>
            <person name="Banfield J.F."/>
        </authorList>
    </citation>
    <scope>NUCLEOTIDE SEQUENCE [LARGE SCALE GENOMIC DNA]</scope>
</reference>
<sequence>MLYIIDSKRRKNVKRLYFGSPISIYGSELDLKLTGIIEREFRDWEIENPNQQKHKDGYQLWKRNTGRGMDYYFREVLPKCDGGIFLPFRDGKWGVGVFGECEFLRKDAKPVWEITHNGVVSLVIFWETVKKRALSVEETRARVYGADGKVLVY</sequence>